<dbReference type="Proteomes" id="UP000187209">
    <property type="component" value="Unassembled WGS sequence"/>
</dbReference>
<sequence length="135" mass="15369">MDASRTSCQDRVRKFKNYSINIISESLEDPIEPDKDFVPNQSYNSTFTAGCLQGLSISNKKQSSYEAKVNALSIIQDLQRSLNTLEGQATNQHLELSNKNHDYELISRISLKIGRATEKRRKSYSYSCDKACMCF</sequence>
<organism evidence="1 2">
    <name type="scientific">Stentor coeruleus</name>
    <dbReference type="NCBI Taxonomy" id="5963"/>
    <lineage>
        <taxon>Eukaryota</taxon>
        <taxon>Sar</taxon>
        <taxon>Alveolata</taxon>
        <taxon>Ciliophora</taxon>
        <taxon>Postciliodesmatophora</taxon>
        <taxon>Heterotrichea</taxon>
        <taxon>Heterotrichida</taxon>
        <taxon>Stentoridae</taxon>
        <taxon>Stentor</taxon>
    </lineage>
</organism>
<evidence type="ECO:0000313" key="1">
    <source>
        <dbReference type="EMBL" id="OMJ86933.1"/>
    </source>
</evidence>
<gene>
    <name evidence="1" type="ORF">SteCoe_11488</name>
</gene>
<reference evidence="1 2" key="1">
    <citation type="submission" date="2016-11" db="EMBL/GenBank/DDBJ databases">
        <title>The macronuclear genome of Stentor coeruleus: a giant cell with tiny introns.</title>
        <authorList>
            <person name="Slabodnick M."/>
            <person name="Ruby J.G."/>
            <person name="Reiff S.B."/>
            <person name="Swart E.C."/>
            <person name="Gosai S."/>
            <person name="Prabakaran S."/>
            <person name="Witkowska E."/>
            <person name="Larue G.E."/>
            <person name="Fisher S."/>
            <person name="Freeman R.M."/>
            <person name="Gunawardena J."/>
            <person name="Chu W."/>
            <person name="Stover N.A."/>
            <person name="Gregory B.D."/>
            <person name="Nowacki M."/>
            <person name="Derisi J."/>
            <person name="Roy S.W."/>
            <person name="Marshall W.F."/>
            <person name="Sood P."/>
        </authorList>
    </citation>
    <scope>NUCLEOTIDE SEQUENCE [LARGE SCALE GENOMIC DNA]</scope>
    <source>
        <strain evidence="1">WM001</strain>
    </source>
</reference>
<proteinExistence type="predicted"/>
<dbReference type="AlphaFoldDB" id="A0A1R2CD58"/>
<accession>A0A1R2CD58</accession>
<dbReference type="EMBL" id="MPUH01000191">
    <property type="protein sequence ID" value="OMJ86933.1"/>
    <property type="molecule type" value="Genomic_DNA"/>
</dbReference>
<comment type="caution">
    <text evidence="1">The sequence shown here is derived from an EMBL/GenBank/DDBJ whole genome shotgun (WGS) entry which is preliminary data.</text>
</comment>
<evidence type="ECO:0000313" key="2">
    <source>
        <dbReference type="Proteomes" id="UP000187209"/>
    </source>
</evidence>
<protein>
    <submittedName>
        <fullName evidence="1">Uncharacterized protein</fullName>
    </submittedName>
</protein>
<keyword evidence="2" id="KW-1185">Reference proteome</keyword>
<name>A0A1R2CD58_9CILI</name>